<dbReference type="InterPro" id="IPR052165">
    <property type="entry name" value="Membrane_assoc_protease"/>
</dbReference>
<feature type="transmembrane region" description="Helical" evidence="5">
    <location>
        <begin position="6"/>
        <end position="23"/>
    </location>
</feature>
<keyword evidence="4 5" id="KW-0472">Membrane</keyword>
<feature type="transmembrane region" description="Helical" evidence="5">
    <location>
        <begin position="52"/>
        <end position="70"/>
    </location>
</feature>
<dbReference type="InterPro" id="IPR002810">
    <property type="entry name" value="NfeD-like_C"/>
</dbReference>
<evidence type="ECO:0000313" key="7">
    <source>
        <dbReference type="EMBL" id="BAF54584.1"/>
    </source>
</evidence>
<dbReference type="Proteomes" id="UP000006698">
    <property type="component" value="Chromosome"/>
</dbReference>
<dbReference type="PANTHER" id="PTHR33507">
    <property type="entry name" value="INNER MEMBRANE PROTEIN YBBJ"/>
    <property type="match status" value="1"/>
</dbReference>
<reference evidence="7" key="1">
    <citation type="journal article" date="2007" name="Microbiology">
        <title>Comparative analysis of the Corynebacterium glutamicum group and complete genome sequence of strain R.</title>
        <authorList>
            <person name="Yukawa H."/>
            <person name="Omumasaba C.A."/>
            <person name="Nonaka H."/>
            <person name="Kos P."/>
            <person name="Okai N."/>
            <person name="Suzuki N."/>
            <person name="Suda M."/>
            <person name="Tsuge Y."/>
            <person name="Watanabe J."/>
            <person name="Ikeda Y."/>
            <person name="Vertes A.A."/>
            <person name="Inui M."/>
        </authorList>
    </citation>
    <scope>NUCLEOTIDE SEQUENCE</scope>
    <source>
        <strain evidence="7">R</strain>
    </source>
</reference>
<dbReference type="KEGG" id="cgt:cgR_1592"/>
<gene>
    <name evidence="7" type="ordered locus">cgR_1592</name>
</gene>
<dbReference type="GO" id="GO:0005886">
    <property type="term" value="C:plasma membrane"/>
    <property type="evidence" value="ECO:0007669"/>
    <property type="project" value="TreeGrafter"/>
</dbReference>
<dbReference type="AlphaFoldDB" id="A0AB72VBI9"/>
<evidence type="ECO:0000259" key="6">
    <source>
        <dbReference type="Pfam" id="PF01957"/>
    </source>
</evidence>
<accession>A0AB72VBI9</accession>
<organism evidence="7">
    <name type="scientific">Corynebacterium glutamicum (strain R)</name>
    <dbReference type="NCBI Taxonomy" id="340322"/>
    <lineage>
        <taxon>Bacteria</taxon>
        <taxon>Bacillati</taxon>
        <taxon>Actinomycetota</taxon>
        <taxon>Actinomycetes</taxon>
        <taxon>Mycobacteriales</taxon>
        <taxon>Corynebacteriaceae</taxon>
        <taxon>Corynebacterium</taxon>
    </lineage>
</organism>
<evidence type="ECO:0000256" key="4">
    <source>
        <dbReference type="ARBA" id="ARBA00023136"/>
    </source>
</evidence>
<sequence length="145" mass="15224">MACVGAIIWFIGALVLAGLELAVGEFTLLMLGGAALATAGVALIGVPVWAEFVTFAVASAALLMFIRPAIRKRLLKPKVLDSSPRALVGYRAEVLEDVGATSGQVRLDGSIWSARSMDPTHTFAEGEIVSVIDIQGTTAIVWKEA</sequence>
<keyword evidence="3 5" id="KW-1133">Transmembrane helix</keyword>
<dbReference type="InterPro" id="IPR012340">
    <property type="entry name" value="NA-bd_OB-fold"/>
</dbReference>
<dbReference type="EMBL" id="AP009044">
    <property type="protein sequence ID" value="BAF54584.1"/>
    <property type="molecule type" value="Genomic_DNA"/>
</dbReference>
<evidence type="ECO:0000256" key="1">
    <source>
        <dbReference type="ARBA" id="ARBA00004141"/>
    </source>
</evidence>
<evidence type="ECO:0000256" key="3">
    <source>
        <dbReference type="ARBA" id="ARBA00022989"/>
    </source>
</evidence>
<protein>
    <recommendedName>
        <fullName evidence="6">NfeD-like C-terminal domain-containing protein</fullName>
    </recommendedName>
</protein>
<name>A0AB72VBI9_CORGB</name>
<keyword evidence="2 5" id="KW-0812">Transmembrane</keyword>
<dbReference type="PANTHER" id="PTHR33507:SF3">
    <property type="entry name" value="INNER MEMBRANE PROTEIN YBBJ"/>
    <property type="match status" value="1"/>
</dbReference>
<dbReference type="SUPFAM" id="SSF141322">
    <property type="entry name" value="NfeD domain-like"/>
    <property type="match status" value="1"/>
</dbReference>
<proteinExistence type="predicted"/>
<evidence type="ECO:0000256" key="2">
    <source>
        <dbReference type="ARBA" id="ARBA00022692"/>
    </source>
</evidence>
<comment type="subcellular location">
    <subcellularLocation>
        <location evidence="1">Membrane</location>
        <topology evidence="1">Multi-pass membrane protein</topology>
    </subcellularLocation>
</comment>
<feature type="domain" description="NfeD-like C-terminal" evidence="6">
    <location>
        <begin position="86"/>
        <end position="143"/>
    </location>
</feature>
<evidence type="ECO:0000256" key="5">
    <source>
        <dbReference type="SAM" id="Phobius"/>
    </source>
</evidence>
<dbReference type="Gene3D" id="2.40.50.140">
    <property type="entry name" value="Nucleic acid-binding proteins"/>
    <property type="match status" value="1"/>
</dbReference>
<dbReference type="Pfam" id="PF01957">
    <property type="entry name" value="NfeD"/>
    <property type="match status" value="1"/>
</dbReference>